<reference evidence="7" key="1">
    <citation type="submission" date="2017-02" db="EMBL/GenBank/DDBJ databases">
        <authorList>
            <person name="Varghese N."/>
            <person name="Submissions S."/>
        </authorList>
    </citation>
    <scope>NUCLEOTIDE SEQUENCE [LARGE SCALE GENOMIC DNA]</scope>
    <source>
        <strain evidence="7">VKM Ac-2052</strain>
    </source>
</reference>
<evidence type="ECO:0000256" key="2">
    <source>
        <dbReference type="ARBA" id="ARBA00023315"/>
    </source>
</evidence>
<dbReference type="Pfam" id="PF13527">
    <property type="entry name" value="Acetyltransf_9"/>
    <property type="match status" value="1"/>
</dbReference>
<dbReference type="GO" id="GO:0034069">
    <property type="term" value="F:aminoglycoside N-acetyltransferase activity"/>
    <property type="evidence" value="ECO:0007669"/>
    <property type="project" value="TreeGrafter"/>
</dbReference>
<dbReference type="Gene3D" id="3.30.1050.10">
    <property type="entry name" value="SCP2 sterol-binding domain"/>
    <property type="match status" value="1"/>
</dbReference>
<dbReference type="Pfam" id="PF13530">
    <property type="entry name" value="SCP2_2"/>
    <property type="match status" value="1"/>
</dbReference>
<protein>
    <submittedName>
        <fullName evidence="6">Predicted acetyltransferase</fullName>
    </submittedName>
</protein>
<feature type="binding site" evidence="3">
    <location>
        <begin position="106"/>
        <end position="108"/>
    </location>
    <ligand>
        <name>acetyl-CoA</name>
        <dbReference type="ChEBI" id="CHEBI:57288"/>
    </ligand>
</feature>
<dbReference type="Proteomes" id="UP000189735">
    <property type="component" value="Unassembled WGS sequence"/>
</dbReference>
<sequence>MSTSTHSLDFRTFQAAITGDTPDASTAGWLEAEFLGFHGRKPTPTHAASVARNIIDDGQALTGVYDTDVPTHSLRPDIPVATFSSFEKPLTVSPGVQMLAHLISSVTVRATHRRRGILRRMMTDDLARAAEAGLAVAALTASEASIYRRFGFGAATWVHDLAVDTDSRFALTTTPGGYCSLVDPHDIPAIAPAVFDAFHVAQPGSIGRHAQYADRISGRMTEEGEEDRARRAAVHYSDVGDVDGYVTYRFSGWESKPHSIEVTDLVAASRDAYLALWQYLASIDLSTRVTFSSGAPDDALRWALVDPRVLTVTNIEDRIWLRILDPIAAFTARTYGDEGSVSFRVTDSLGFAAGSFRLSTEAGAGQLERLASGSVDIEMDAWVLGALYLGGADARVAAAAGALREVTPGAATTMQRLLAPAVPVYSNTSF</sequence>
<dbReference type="PANTHER" id="PTHR37817">
    <property type="entry name" value="N-ACETYLTRANSFERASE EIS"/>
    <property type="match status" value="1"/>
</dbReference>
<organism evidence="6 7">
    <name type="scientific">Agreia bicolorata</name>
    <dbReference type="NCBI Taxonomy" id="110935"/>
    <lineage>
        <taxon>Bacteria</taxon>
        <taxon>Bacillati</taxon>
        <taxon>Actinomycetota</taxon>
        <taxon>Actinomycetes</taxon>
        <taxon>Micrococcales</taxon>
        <taxon>Microbacteriaceae</taxon>
        <taxon>Agreia</taxon>
    </lineage>
</organism>
<feature type="binding site" evidence="3">
    <location>
        <begin position="142"/>
        <end position="143"/>
    </location>
    <ligand>
        <name>acetyl-CoA</name>
        <dbReference type="ChEBI" id="CHEBI:57288"/>
    </ligand>
</feature>
<dbReference type="InterPro" id="IPR036527">
    <property type="entry name" value="SCP2_sterol-bd_dom_sf"/>
</dbReference>
<proteinExistence type="inferred from homology"/>
<keyword evidence="1 3" id="KW-0808">Transferase</keyword>
<dbReference type="Pfam" id="PF17668">
    <property type="entry name" value="Acetyltransf_17"/>
    <property type="match status" value="1"/>
</dbReference>
<evidence type="ECO:0000259" key="4">
    <source>
        <dbReference type="Pfam" id="PF13530"/>
    </source>
</evidence>
<evidence type="ECO:0000313" key="7">
    <source>
        <dbReference type="Proteomes" id="UP000189735"/>
    </source>
</evidence>
<dbReference type="InterPro" id="IPR016181">
    <property type="entry name" value="Acyl_CoA_acyltransferase"/>
</dbReference>
<dbReference type="AlphaFoldDB" id="A0A1T4XAU7"/>
<dbReference type="EMBL" id="FUYG01000002">
    <property type="protein sequence ID" value="SKA86706.1"/>
    <property type="molecule type" value="Genomic_DNA"/>
</dbReference>
<dbReference type="InterPro" id="IPR025559">
    <property type="entry name" value="Eis_dom"/>
</dbReference>
<feature type="binding site" evidence="3">
    <location>
        <begin position="114"/>
        <end position="119"/>
    </location>
    <ligand>
        <name>acetyl-CoA</name>
        <dbReference type="ChEBI" id="CHEBI:57288"/>
    </ligand>
</feature>
<dbReference type="SUPFAM" id="SSF55729">
    <property type="entry name" value="Acyl-CoA N-acyltransferases (Nat)"/>
    <property type="match status" value="1"/>
</dbReference>
<dbReference type="HAMAP" id="MF_01812">
    <property type="entry name" value="Eis"/>
    <property type="match status" value="1"/>
</dbReference>
<dbReference type="SUPFAM" id="SSF55718">
    <property type="entry name" value="SCP-like"/>
    <property type="match status" value="1"/>
</dbReference>
<evidence type="ECO:0000259" key="5">
    <source>
        <dbReference type="Pfam" id="PF17668"/>
    </source>
</evidence>
<gene>
    <name evidence="6" type="ORF">SAMN06295879_0956</name>
</gene>
<dbReference type="PANTHER" id="PTHR37817:SF1">
    <property type="entry name" value="N-ACETYLTRANSFERASE EIS"/>
    <property type="match status" value="1"/>
</dbReference>
<comment type="similarity">
    <text evidence="3">Belongs to the acetyltransferase Eis family.</text>
</comment>
<feature type="active site" description="Proton donor" evidence="3">
    <location>
        <position position="147"/>
    </location>
</feature>
<comment type="subunit">
    <text evidence="3">Homohexamer; trimer of dimers.</text>
</comment>
<feature type="active site" description="Proton acceptor; via carboxylate" evidence="3">
    <location>
        <position position="430"/>
    </location>
</feature>
<dbReference type="InterPro" id="IPR022902">
    <property type="entry name" value="NAcTrfase_Eis"/>
</dbReference>
<dbReference type="GO" id="GO:0030649">
    <property type="term" value="P:aminoglycoside antibiotic catabolic process"/>
    <property type="evidence" value="ECO:0007669"/>
    <property type="project" value="TreeGrafter"/>
</dbReference>
<dbReference type="Gene3D" id="3.40.630.30">
    <property type="match status" value="2"/>
</dbReference>
<dbReference type="RefSeq" id="WP_078713534.1">
    <property type="nucleotide sequence ID" value="NZ_FUYG01000002.1"/>
</dbReference>
<evidence type="ECO:0000256" key="1">
    <source>
        <dbReference type="ARBA" id="ARBA00022679"/>
    </source>
</evidence>
<accession>A0A1T4XAU7</accession>
<name>A0A1T4XAU7_9MICO</name>
<evidence type="ECO:0000256" key="3">
    <source>
        <dbReference type="HAMAP-Rule" id="MF_01812"/>
    </source>
</evidence>
<keyword evidence="2 3" id="KW-0012">Acyltransferase</keyword>
<dbReference type="InterPro" id="IPR051554">
    <property type="entry name" value="Acetyltransferase_Eis"/>
</dbReference>
<feature type="domain" description="Eis-like acetyltransferase" evidence="5">
    <location>
        <begin position="204"/>
        <end position="323"/>
    </location>
</feature>
<feature type="domain" description="Enhanced intracellular survival protein" evidence="4">
    <location>
        <begin position="328"/>
        <end position="423"/>
    </location>
</feature>
<evidence type="ECO:0000313" key="6">
    <source>
        <dbReference type="EMBL" id="SKA86706.1"/>
    </source>
</evidence>
<dbReference type="InterPro" id="IPR041380">
    <property type="entry name" value="Acetyltransf_17"/>
</dbReference>